<evidence type="ECO:0000313" key="2">
    <source>
        <dbReference type="EMBL" id="KAJ1097595.1"/>
    </source>
</evidence>
<sequence length="163" mass="17653">MMSLRANCRRRREDPPGGGPRQPLKDNPSSKVGGGPKEPLKAHPESAMELTGQGPRLTCIRIKKDSTVKDMLTMAPSQRLACLTSLGGSFGHLGWWGGGAEALTTQSLIEVLCKGNQEDITHLRDEVSKDLQGIKQEVTAWGNGMLTMEESAGTREEELKDLG</sequence>
<dbReference type="AlphaFoldDB" id="A0AAV7MBT3"/>
<protein>
    <submittedName>
        <fullName evidence="2">Uncharacterized protein</fullName>
    </submittedName>
</protein>
<keyword evidence="3" id="KW-1185">Reference proteome</keyword>
<proteinExistence type="predicted"/>
<dbReference type="Proteomes" id="UP001066276">
    <property type="component" value="Chromosome 10"/>
</dbReference>
<dbReference type="EMBL" id="JANPWB010000014">
    <property type="protein sequence ID" value="KAJ1097595.1"/>
    <property type="molecule type" value="Genomic_DNA"/>
</dbReference>
<reference evidence="2" key="1">
    <citation type="journal article" date="2022" name="bioRxiv">
        <title>Sequencing and chromosome-scale assembly of the giantPleurodeles waltlgenome.</title>
        <authorList>
            <person name="Brown T."/>
            <person name="Elewa A."/>
            <person name="Iarovenko S."/>
            <person name="Subramanian E."/>
            <person name="Araus A.J."/>
            <person name="Petzold A."/>
            <person name="Susuki M."/>
            <person name="Suzuki K.-i.T."/>
            <person name="Hayashi T."/>
            <person name="Toyoda A."/>
            <person name="Oliveira C."/>
            <person name="Osipova E."/>
            <person name="Leigh N.D."/>
            <person name="Simon A."/>
            <person name="Yun M.H."/>
        </authorList>
    </citation>
    <scope>NUCLEOTIDE SEQUENCE</scope>
    <source>
        <strain evidence="2">20211129_DDA</strain>
        <tissue evidence="2">Liver</tissue>
    </source>
</reference>
<name>A0AAV7MBT3_PLEWA</name>
<accession>A0AAV7MBT3</accession>
<evidence type="ECO:0000256" key="1">
    <source>
        <dbReference type="SAM" id="MobiDB-lite"/>
    </source>
</evidence>
<comment type="caution">
    <text evidence="2">The sequence shown here is derived from an EMBL/GenBank/DDBJ whole genome shotgun (WGS) entry which is preliminary data.</text>
</comment>
<feature type="region of interest" description="Disordered" evidence="1">
    <location>
        <begin position="1"/>
        <end position="49"/>
    </location>
</feature>
<organism evidence="2 3">
    <name type="scientific">Pleurodeles waltl</name>
    <name type="common">Iberian ribbed newt</name>
    <dbReference type="NCBI Taxonomy" id="8319"/>
    <lineage>
        <taxon>Eukaryota</taxon>
        <taxon>Metazoa</taxon>
        <taxon>Chordata</taxon>
        <taxon>Craniata</taxon>
        <taxon>Vertebrata</taxon>
        <taxon>Euteleostomi</taxon>
        <taxon>Amphibia</taxon>
        <taxon>Batrachia</taxon>
        <taxon>Caudata</taxon>
        <taxon>Salamandroidea</taxon>
        <taxon>Salamandridae</taxon>
        <taxon>Pleurodelinae</taxon>
        <taxon>Pleurodeles</taxon>
    </lineage>
</organism>
<evidence type="ECO:0000313" key="3">
    <source>
        <dbReference type="Proteomes" id="UP001066276"/>
    </source>
</evidence>
<gene>
    <name evidence="2" type="ORF">NDU88_002713</name>
</gene>